<organism evidence="2 3">
    <name type="scientific">Pseudobdellovibrio exovorus JSS</name>
    <dbReference type="NCBI Taxonomy" id="1184267"/>
    <lineage>
        <taxon>Bacteria</taxon>
        <taxon>Pseudomonadati</taxon>
        <taxon>Bdellovibrionota</taxon>
        <taxon>Bdellovibrionia</taxon>
        <taxon>Bdellovibrionales</taxon>
        <taxon>Pseudobdellovibrionaceae</taxon>
        <taxon>Pseudobdellovibrio</taxon>
    </lineage>
</organism>
<feature type="transmembrane region" description="Helical" evidence="1">
    <location>
        <begin position="89"/>
        <end position="108"/>
    </location>
</feature>
<evidence type="ECO:0000256" key="1">
    <source>
        <dbReference type="SAM" id="Phobius"/>
    </source>
</evidence>
<dbReference type="KEGG" id="bex:A11Q_8"/>
<dbReference type="EMBL" id="CP003537">
    <property type="protein sequence ID" value="AGH94228.1"/>
    <property type="molecule type" value="Genomic_DNA"/>
</dbReference>
<gene>
    <name evidence="2" type="ORF">A11Q_8</name>
</gene>
<dbReference type="PATRIC" id="fig|1184267.3.peg.10"/>
<dbReference type="AlphaFoldDB" id="M4V4X5"/>
<dbReference type="RefSeq" id="WP_015468718.1">
    <property type="nucleotide sequence ID" value="NC_020813.1"/>
</dbReference>
<protein>
    <submittedName>
        <fullName evidence="2">Uncharacterized protein</fullName>
    </submittedName>
</protein>
<dbReference type="Proteomes" id="UP000012040">
    <property type="component" value="Chromosome"/>
</dbReference>
<keyword evidence="1" id="KW-0812">Transmembrane</keyword>
<keyword evidence="3" id="KW-1185">Reference proteome</keyword>
<feature type="transmembrane region" description="Helical" evidence="1">
    <location>
        <begin position="58"/>
        <end position="77"/>
    </location>
</feature>
<proteinExistence type="predicted"/>
<keyword evidence="1" id="KW-1133">Transmembrane helix</keyword>
<feature type="transmembrane region" description="Helical" evidence="1">
    <location>
        <begin position="30"/>
        <end position="53"/>
    </location>
</feature>
<dbReference type="STRING" id="1184267.A11Q_8"/>
<evidence type="ECO:0000313" key="2">
    <source>
        <dbReference type="EMBL" id="AGH94228.1"/>
    </source>
</evidence>
<dbReference type="HOGENOM" id="CLU_2092001_0_0_7"/>
<feature type="transmembrane region" description="Helical" evidence="1">
    <location>
        <begin position="7"/>
        <end position="24"/>
    </location>
</feature>
<keyword evidence="1" id="KW-0472">Membrane</keyword>
<sequence>MIKNTAVSMVLYTLLAAGLGYYLYGPDQAFSIATGGVIMLLTLMSFVIVFAVVFYKKLIALAVFVIILKYVILGLILWNLSSAKWLKPIGLIIGLASLLIAILVATFMKSVSKEKL</sequence>
<evidence type="ECO:0000313" key="3">
    <source>
        <dbReference type="Proteomes" id="UP000012040"/>
    </source>
</evidence>
<accession>M4V4X5</accession>
<dbReference type="eggNOG" id="ENOG5031VAG">
    <property type="taxonomic scope" value="Bacteria"/>
</dbReference>
<reference evidence="2 3" key="1">
    <citation type="journal article" date="2013" name="ISME J.">
        <title>By their genes ye shall know them: genomic signatures of predatory bacteria.</title>
        <authorList>
            <person name="Pasternak Z."/>
            <person name="Pietrokovski S."/>
            <person name="Rotem O."/>
            <person name="Gophna U."/>
            <person name="Lurie-Weinberger M.N."/>
            <person name="Jurkevitch E."/>
        </authorList>
    </citation>
    <scope>NUCLEOTIDE SEQUENCE [LARGE SCALE GENOMIC DNA]</scope>
    <source>
        <strain evidence="2 3">JSS</strain>
    </source>
</reference>
<name>M4V4X5_9BACT</name>